<dbReference type="Proteomes" id="UP000271339">
    <property type="component" value="Unassembled WGS sequence"/>
</dbReference>
<organism evidence="1 2">
    <name type="scientific">Ulvibacter antarcticus</name>
    <dbReference type="NCBI Taxonomy" id="442714"/>
    <lineage>
        <taxon>Bacteria</taxon>
        <taxon>Pseudomonadati</taxon>
        <taxon>Bacteroidota</taxon>
        <taxon>Flavobacteriia</taxon>
        <taxon>Flavobacteriales</taxon>
        <taxon>Flavobacteriaceae</taxon>
        <taxon>Ulvibacter</taxon>
    </lineage>
</organism>
<proteinExistence type="predicted"/>
<evidence type="ECO:0000313" key="2">
    <source>
        <dbReference type="Proteomes" id="UP000271339"/>
    </source>
</evidence>
<dbReference type="OrthoDB" id="1420424at2"/>
<accession>A0A3L9YB57</accession>
<dbReference type="EMBL" id="REFC01000014">
    <property type="protein sequence ID" value="RMA57941.1"/>
    <property type="molecule type" value="Genomic_DNA"/>
</dbReference>
<name>A0A3L9YB57_9FLAO</name>
<gene>
    <name evidence="1" type="ORF">BXY75_2748</name>
</gene>
<evidence type="ECO:0000313" key="1">
    <source>
        <dbReference type="EMBL" id="RMA57941.1"/>
    </source>
</evidence>
<keyword evidence="2" id="KW-1185">Reference proteome</keyword>
<comment type="caution">
    <text evidence="1">The sequence shown here is derived from an EMBL/GenBank/DDBJ whole genome shotgun (WGS) entry which is preliminary data.</text>
</comment>
<dbReference type="AlphaFoldDB" id="A0A3L9YB57"/>
<dbReference type="RefSeq" id="WP_121908285.1">
    <property type="nucleotide sequence ID" value="NZ_REFC01000014.1"/>
</dbReference>
<protein>
    <submittedName>
        <fullName evidence="1">Uncharacterized protein</fullName>
    </submittedName>
</protein>
<sequence length="515" mass="58804">MSNLTVINHKLITVLLLLVSSLVLSQDRFKESFKVNKDALVSVDVAYSDVIIETWNKDYVEVEAFIEGNKLSEKDKKEIFDKWNLNVLGNSKKVVISSSSANLWGNSESHDLLRGLEHLKEMPLFEELGNLNWDVVVPDVPNLEKMPVWPFNNSRPKVKWGDDRNQININHSKTMTFDATEYEKDKNGYVAKLNKKYDTNVSVKAVDKWLRDVDKWTDNIEVVMEDWGEKFGNEFELKFGPEFEKKMEAWGKEFELKMEDWGEDFGKEMEKWGESLGKDIEQWAKQFDDSDEGLFDDNNKKIIIMDGNKKANSKHSNAKKKIIIKMPKGTKTDINVRHGEVKMADVYNINATLKYAPFTANSIDGGNTLINASYAPVAVNNWVNGVLQINYVDDCKINEVQKINLKANSSDVVINTIYKNAFLSGSFGNLYVNKLANNFEAIDVILENTDASVKIPETPFSFYFNGKKSTVKYPKSMELNATKNKENVLVKGFHKNKNPESMFTINATYSNVILK</sequence>
<reference evidence="1 2" key="1">
    <citation type="submission" date="2018-10" db="EMBL/GenBank/DDBJ databases">
        <title>Genomic Encyclopedia of Archaeal and Bacterial Type Strains, Phase II (KMG-II): from individual species to whole genera.</title>
        <authorList>
            <person name="Goeker M."/>
        </authorList>
    </citation>
    <scope>NUCLEOTIDE SEQUENCE [LARGE SCALE GENOMIC DNA]</scope>
    <source>
        <strain evidence="1 2">DSM 23424</strain>
    </source>
</reference>